<evidence type="ECO:0000256" key="1">
    <source>
        <dbReference type="SAM" id="MobiDB-lite"/>
    </source>
</evidence>
<protein>
    <submittedName>
        <fullName evidence="2">Uncharacterized protein</fullName>
    </submittedName>
</protein>
<sequence length="102" mass="11220">MQRSAYFEAVINDRLNAGINAGDPLAKQLRGHGAEIADELAAMDQFHQEPDGRWAISELNWGSWMTGHAAAFLAARQAPPSAPPRTGVRGFLDRLRSHRRGN</sequence>
<comment type="caution">
    <text evidence="2">The sequence shown here is derived from an EMBL/GenBank/DDBJ whole genome shotgun (WGS) entry which is preliminary data.</text>
</comment>
<accession>A0A850DZE0</accession>
<dbReference type="EMBL" id="JABMCG010000126">
    <property type="protein sequence ID" value="NUU29570.1"/>
    <property type="molecule type" value="Genomic_DNA"/>
</dbReference>
<dbReference type="Proteomes" id="UP000539146">
    <property type="component" value="Unassembled WGS sequence"/>
</dbReference>
<dbReference type="AlphaFoldDB" id="A0A850DZE0"/>
<evidence type="ECO:0000313" key="2">
    <source>
        <dbReference type="EMBL" id="NUU29570.1"/>
    </source>
</evidence>
<evidence type="ECO:0000313" key="3">
    <source>
        <dbReference type="Proteomes" id="UP000539146"/>
    </source>
</evidence>
<feature type="region of interest" description="Disordered" evidence="1">
    <location>
        <begin position="77"/>
        <end position="102"/>
    </location>
</feature>
<proteinExistence type="predicted"/>
<gene>
    <name evidence="2" type="ORF">HP467_15875</name>
</gene>
<organism evidence="2 3">
    <name type="scientific">Curtobacterium citreum</name>
    <dbReference type="NCBI Taxonomy" id="2036"/>
    <lineage>
        <taxon>Bacteria</taxon>
        <taxon>Bacillati</taxon>
        <taxon>Actinomycetota</taxon>
        <taxon>Actinomycetes</taxon>
        <taxon>Micrococcales</taxon>
        <taxon>Microbacteriaceae</taxon>
        <taxon>Curtobacterium</taxon>
    </lineage>
</organism>
<reference evidence="2 3" key="1">
    <citation type="submission" date="2020-05" db="EMBL/GenBank/DDBJ databases">
        <title>Genome Sequencing of Type Strains.</title>
        <authorList>
            <person name="Lemaire J.F."/>
            <person name="Inderbitzin P."/>
            <person name="Gregorio O.A."/>
            <person name="Collins S.B."/>
            <person name="Wespe N."/>
            <person name="Knight-Connoni V."/>
        </authorList>
    </citation>
    <scope>NUCLEOTIDE SEQUENCE [LARGE SCALE GENOMIC DNA]</scope>
    <source>
        <strain evidence="2 3">DSM 20512</strain>
    </source>
</reference>
<dbReference type="RefSeq" id="WP_175326783.1">
    <property type="nucleotide sequence ID" value="NZ_BAAAWP010000001.1"/>
</dbReference>
<name>A0A850DZE0_9MICO</name>